<keyword evidence="5" id="KW-0378">Hydrolase</keyword>
<evidence type="ECO:0000256" key="7">
    <source>
        <dbReference type="ARBA" id="ARBA00023049"/>
    </source>
</evidence>
<evidence type="ECO:0000256" key="4">
    <source>
        <dbReference type="ARBA" id="ARBA00022723"/>
    </source>
</evidence>
<comment type="cofactor">
    <cofactor evidence="1">
        <name>Zn(2+)</name>
        <dbReference type="ChEBI" id="CHEBI:29105"/>
    </cofactor>
</comment>
<dbReference type="PROSITE" id="PS51885">
    <property type="entry name" value="NEPRILYSIN"/>
    <property type="match status" value="1"/>
</dbReference>
<proteinExistence type="inferred from homology"/>
<keyword evidence="4" id="KW-0479">Metal-binding</keyword>
<evidence type="ECO:0000256" key="3">
    <source>
        <dbReference type="ARBA" id="ARBA00022670"/>
    </source>
</evidence>
<keyword evidence="6" id="KW-0862">Zinc</keyword>
<dbReference type="InterPro" id="IPR018497">
    <property type="entry name" value="Peptidase_M13_C"/>
</dbReference>
<evidence type="ECO:0000313" key="10">
    <source>
        <dbReference type="EMBL" id="CEG02718.1"/>
    </source>
</evidence>
<evidence type="ECO:0000256" key="5">
    <source>
        <dbReference type="ARBA" id="ARBA00022801"/>
    </source>
</evidence>
<dbReference type="PANTHER" id="PTHR11733">
    <property type="entry name" value="ZINC METALLOPROTEASE FAMILY M13 NEPRILYSIN-RELATED"/>
    <property type="match status" value="1"/>
</dbReference>
<reference evidence="10" key="1">
    <citation type="submission" date="2013-05" db="EMBL/GenBank/DDBJ databases">
        <title>Draft genome sequences of six wheat associated Fusarium spp. isolates.</title>
        <authorList>
            <person name="Moolhuijzen P.M."/>
            <person name="Manners J.M."/>
            <person name="Wilcox S."/>
            <person name="Bellgard M.I."/>
            <person name="Gardiner D.M."/>
        </authorList>
    </citation>
    <scope>NUCLEOTIDE SEQUENCE</scope>
    <source>
        <strain evidence="10">CS3487</strain>
        <strain evidence="10">CS3487</strain>
    </source>
</reference>
<comment type="caution">
    <text evidence="10">The sequence shown here is derived from an EMBL/GenBank/DDBJ whole genome shotgun (WGS) entry which is preliminary data.</text>
</comment>
<dbReference type="AlphaFoldDB" id="A0A096PDC9"/>
<accession>A0A096PDC9</accession>
<gene>
    <name evidence="10" type="ORF">BN848_0030590</name>
</gene>
<dbReference type="InterPro" id="IPR000718">
    <property type="entry name" value="Peptidase_M13"/>
</dbReference>
<feature type="domain" description="Peptidase M13 N-terminal" evidence="9">
    <location>
        <begin position="35"/>
        <end position="450"/>
    </location>
</feature>
<evidence type="ECO:0000259" key="8">
    <source>
        <dbReference type="Pfam" id="PF01431"/>
    </source>
</evidence>
<sequence length="715" mass="79760">MAPNPASNLCTSTACLQLAADMKQSMALNYTKIDPCEEFEQYACGNWAEYHDIPQGEDTIYGITASQEQTYILARRILEDPYPTGEDAGYITVNLTKEQTKADKRNLAKIQEAYQVCQNYTALEEEGLNVLSEVVRTVVELYPTGASNTTTNSSALTETLATFESYGIGTFQQMFVSQNEYDPEEVVLGISPPLFQALRLPSTEEGEAELMEITSALLRATYPSKLSNTTATELAGSIYLFQMKLVMAWAWSLENEASDDVPAGNLKKLAPNLDYEGVIKQLAPKNWKGTVNTLYPSYFTNMSQIISQTPTETVQAYFVWKMISSVSPYIEHDLTNAYNDFQSKLQGKDPESPRPRWRKCVTLLDRGVDWIVSIPIAEATVGPHGLTWILTRFFVDKNFGPDKIKTASEMVDYIKEAFSDRIKTRKWATAKVKEAALEKIEAMQKMIGLPTDPNPMDPIAIEKYYSDIEIKPSLVLNALAFAKSKISKQWKSLAEPYSRGQLVMTTLKANAYYAPTRNEIGLLAGYLQAPIFDPGYPDYINYGGAGSIVGHEITHGFDSQGYMYDKTGNKTSWWDKESEEAFVNQTKCFVEQYSNFTIEAPDGTALPVNGSLTLPENIADAGGVVSGFAAWKKQVKDKGVDKNLPGLEKFSHEQLFFLKWGQTWCSRIQPKYALQLLTTDVHAPSAARALLPLTNSAEFNKAFSCTKKSPVCELW</sequence>
<evidence type="ECO:0000256" key="6">
    <source>
        <dbReference type="ARBA" id="ARBA00022833"/>
    </source>
</evidence>
<dbReference type="GO" id="GO:0004222">
    <property type="term" value="F:metalloendopeptidase activity"/>
    <property type="evidence" value="ECO:0007669"/>
    <property type="project" value="InterPro"/>
</dbReference>
<dbReference type="EMBL" id="CBME010000491">
    <property type="protein sequence ID" value="CEG02718.1"/>
    <property type="molecule type" value="Genomic_DNA"/>
</dbReference>
<dbReference type="GO" id="GO:0046872">
    <property type="term" value="F:metal ion binding"/>
    <property type="evidence" value="ECO:0007669"/>
    <property type="project" value="UniProtKB-KW"/>
</dbReference>
<evidence type="ECO:0000256" key="2">
    <source>
        <dbReference type="ARBA" id="ARBA00007357"/>
    </source>
</evidence>
<feature type="domain" description="Peptidase M13 C-terminal" evidence="8">
    <location>
        <begin position="510"/>
        <end position="711"/>
    </location>
</feature>
<dbReference type="GO" id="GO:0005886">
    <property type="term" value="C:plasma membrane"/>
    <property type="evidence" value="ECO:0007669"/>
    <property type="project" value="TreeGrafter"/>
</dbReference>
<dbReference type="GO" id="GO:0016485">
    <property type="term" value="P:protein processing"/>
    <property type="evidence" value="ECO:0007669"/>
    <property type="project" value="TreeGrafter"/>
</dbReference>
<organism evidence="10">
    <name type="scientific">Fusarium pseudograminearum CS3487</name>
    <dbReference type="NCBI Taxonomy" id="1318458"/>
    <lineage>
        <taxon>Eukaryota</taxon>
        <taxon>Fungi</taxon>
        <taxon>Dikarya</taxon>
        <taxon>Ascomycota</taxon>
        <taxon>Pezizomycotina</taxon>
        <taxon>Sordariomycetes</taxon>
        <taxon>Hypocreomycetidae</taxon>
        <taxon>Hypocreales</taxon>
        <taxon>Nectriaceae</taxon>
        <taxon>Fusarium</taxon>
    </lineage>
</organism>
<dbReference type="CDD" id="cd08662">
    <property type="entry name" value="M13"/>
    <property type="match status" value="1"/>
</dbReference>
<dbReference type="InterPro" id="IPR024079">
    <property type="entry name" value="MetalloPept_cat_dom_sf"/>
</dbReference>
<keyword evidence="3" id="KW-0645">Protease</keyword>
<dbReference type="PRINTS" id="PR00786">
    <property type="entry name" value="NEPRILYSIN"/>
</dbReference>
<dbReference type="SUPFAM" id="SSF55486">
    <property type="entry name" value="Metalloproteases ('zincins'), catalytic domain"/>
    <property type="match status" value="1"/>
</dbReference>
<name>A0A096PDC9_FUSPS</name>
<dbReference type="Gene3D" id="1.10.1380.10">
    <property type="entry name" value="Neutral endopeptidase , domain2"/>
    <property type="match status" value="1"/>
</dbReference>
<dbReference type="InterPro" id="IPR008753">
    <property type="entry name" value="Peptidase_M13_N"/>
</dbReference>
<dbReference type="Pfam" id="PF01431">
    <property type="entry name" value="Peptidase_M13"/>
    <property type="match status" value="1"/>
</dbReference>
<dbReference type="Gene3D" id="3.40.390.10">
    <property type="entry name" value="Collagenase (Catalytic Domain)"/>
    <property type="match status" value="1"/>
</dbReference>
<dbReference type="InterPro" id="IPR042089">
    <property type="entry name" value="Peptidase_M13_dom_2"/>
</dbReference>
<keyword evidence="7" id="KW-0482">Metalloprotease</keyword>
<protein>
    <submittedName>
        <fullName evidence="10">WGS project CBME000000000 data, contig CS3487_c000493</fullName>
    </submittedName>
</protein>
<evidence type="ECO:0000259" key="9">
    <source>
        <dbReference type="Pfam" id="PF05649"/>
    </source>
</evidence>
<dbReference type="PANTHER" id="PTHR11733:SF167">
    <property type="entry name" value="FI17812P1-RELATED"/>
    <property type="match status" value="1"/>
</dbReference>
<comment type="similarity">
    <text evidence="2">Belongs to the peptidase M13 family.</text>
</comment>
<evidence type="ECO:0000256" key="1">
    <source>
        <dbReference type="ARBA" id="ARBA00001947"/>
    </source>
</evidence>
<dbReference type="Pfam" id="PF05649">
    <property type="entry name" value="Peptidase_M13_N"/>
    <property type="match status" value="1"/>
</dbReference>